<evidence type="ECO:0000259" key="3">
    <source>
        <dbReference type="SMART" id="SM00441"/>
    </source>
</evidence>
<dbReference type="InterPro" id="IPR045148">
    <property type="entry name" value="TCRG1-like"/>
</dbReference>
<dbReference type="Proteomes" id="UP000054498">
    <property type="component" value="Unassembled WGS sequence"/>
</dbReference>
<gene>
    <name evidence="4" type="ORF">MNEG_6393</name>
</gene>
<feature type="compositionally biased region" description="Low complexity" evidence="2">
    <location>
        <begin position="578"/>
        <end position="590"/>
    </location>
</feature>
<dbReference type="GO" id="GO:0003712">
    <property type="term" value="F:transcription coregulator activity"/>
    <property type="evidence" value="ECO:0007669"/>
    <property type="project" value="TreeGrafter"/>
</dbReference>
<feature type="region of interest" description="Disordered" evidence="2">
    <location>
        <begin position="367"/>
        <end position="401"/>
    </location>
</feature>
<evidence type="ECO:0000313" key="4">
    <source>
        <dbReference type="EMBL" id="KIZ01572.1"/>
    </source>
</evidence>
<sequence length="691" mass="74361">MHALKRMRQQADEQRAAAQRQLAGTLGALGAVGGPGQAPTVIPAAGGGGMMAMASAEALRRMHIQQAMAARQAAGGGPGGMGASSKEARVAGFKALLADEGVNAFSFWDKVRPKLEKDARWQLLPSNKDRRAVFEEFCKNVAAEAKAARAVAERVTTDGFAALLEEAVALERRVAAEMEAAAAAAEEERRAAVAEDEERRRRQQEEGEVGEAGDGKGDGASAVAAPAGTGEGDVGAVGGVGAVRPPRSPGSIPEDELEGLAYSSLERYWGADERWAALEEPRRRDMFERRFGAAAAAAVERKKAAQQARVAAYHQLLRSLGVDGDTRWTPIAADVAAHPAGAALGPEEREELFRRFVDDLRDRKRAQEAAAAEEERRQADAEARLAAQGEEADKRRRRAEHGTAVASYKTLLAELVRDPGARYRDWRDKLARDSQGRASHPALQPHEYEALFTDHTAALEDAVVAAAKDALAPLLLPLLPPALVAAGEAARAAAKAASVGTLTAILSSGGVIPSTGGAAPEWPRVEARALAGPLRSCEALLRDEGAAAALEGDGRWARASEGARLRAWREWTEEFVWGRPPGAQAAAAGPDGERRAGGGGVEERGAPGTRRDRRDDAPEPRLAPRLGGYVGGNPRERERGRSRERERRRSRSRSRSRSRERDYRDGRDGRERGGVRDEDRDRDYYKRRRRD</sequence>
<dbReference type="RefSeq" id="XP_013900591.1">
    <property type="nucleotide sequence ID" value="XM_014045137.1"/>
</dbReference>
<dbReference type="GO" id="GO:0070063">
    <property type="term" value="F:RNA polymerase binding"/>
    <property type="evidence" value="ECO:0007669"/>
    <property type="project" value="InterPro"/>
</dbReference>
<dbReference type="SMART" id="SM00441">
    <property type="entry name" value="FF"/>
    <property type="match status" value="2"/>
</dbReference>
<keyword evidence="5" id="KW-1185">Reference proteome</keyword>
<keyword evidence="1" id="KW-0677">Repeat</keyword>
<dbReference type="PANTHER" id="PTHR15377">
    <property type="entry name" value="TRANSCRIPTION ELONGATION REGULATOR 1"/>
    <property type="match status" value="1"/>
</dbReference>
<accession>A0A0D2MM01</accession>
<protein>
    <recommendedName>
        <fullName evidence="3">FF domain-containing protein</fullName>
    </recommendedName>
</protein>
<evidence type="ECO:0000313" key="5">
    <source>
        <dbReference type="Proteomes" id="UP000054498"/>
    </source>
</evidence>
<feature type="compositionally biased region" description="Basic and acidic residues" evidence="2">
    <location>
        <begin position="657"/>
        <end position="684"/>
    </location>
</feature>
<feature type="region of interest" description="Disordered" evidence="2">
    <location>
        <begin position="577"/>
        <end position="691"/>
    </location>
</feature>
<dbReference type="OrthoDB" id="187617at2759"/>
<feature type="compositionally biased region" description="Basic and acidic residues" evidence="2">
    <location>
        <begin position="634"/>
        <end position="647"/>
    </location>
</feature>
<feature type="compositionally biased region" description="Basic and acidic residues" evidence="2">
    <location>
        <begin position="367"/>
        <end position="383"/>
    </location>
</feature>
<reference evidence="4 5" key="1">
    <citation type="journal article" date="2013" name="BMC Genomics">
        <title>Reconstruction of the lipid metabolism for the microalga Monoraphidium neglectum from its genome sequence reveals characteristics suitable for biofuel production.</title>
        <authorList>
            <person name="Bogen C."/>
            <person name="Al-Dilaimi A."/>
            <person name="Albersmeier A."/>
            <person name="Wichmann J."/>
            <person name="Grundmann M."/>
            <person name="Rupp O."/>
            <person name="Lauersen K.J."/>
            <person name="Blifernez-Klassen O."/>
            <person name="Kalinowski J."/>
            <person name="Goesmann A."/>
            <person name="Mussgnug J.H."/>
            <person name="Kruse O."/>
        </authorList>
    </citation>
    <scope>NUCLEOTIDE SEQUENCE [LARGE SCALE GENOMIC DNA]</scope>
    <source>
        <strain evidence="4 5">SAG 48.87</strain>
    </source>
</reference>
<dbReference type="STRING" id="145388.A0A0D2MM01"/>
<dbReference type="PANTHER" id="PTHR15377:SF3">
    <property type="entry name" value="WW DOMAIN-CONTAINING PROTEIN"/>
    <property type="match status" value="1"/>
</dbReference>
<name>A0A0D2MM01_9CHLO</name>
<feature type="domain" description="FF" evidence="3">
    <location>
        <begin position="86"/>
        <end position="140"/>
    </location>
</feature>
<dbReference type="Gene3D" id="1.10.10.440">
    <property type="entry name" value="FF domain"/>
    <property type="match status" value="3"/>
</dbReference>
<feature type="compositionally biased region" description="Basic and acidic residues" evidence="2">
    <location>
        <begin position="591"/>
        <end position="619"/>
    </location>
</feature>
<dbReference type="InterPro" id="IPR002713">
    <property type="entry name" value="FF_domain"/>
</dbReference>
<dbReference type="Pfam" id="PF01846">
    <property type="entry name" value="FF"/>
    <property type="match status" value="1"/>
</dbReference>
<dbReference type="GO" id="GO:0005634">
    <property type="term" value="C:nucleus"/>
    <property type="evidence" value="ECO:0007669"/>
    <property type="project" value="TreeGrafter"/>
</dbReference>
<feature type="domain" description="FF" evidence="3">
    <location>
        <begin position="306"/>
        <end position="359"/>
    </location>
</feature>
<dbReference type="SUPFAM" id="SSF81698">
    <property type="entry name" value="FF domain"/>
    <property type="match status" value="2"/>
</dbReference>
<evidence type="ECO:0000256" key="1">
    <source>
        <dbReference type="ARBA" id="ARBA00022737"/>
    </source>
</evidence>
<dbReference type="KEGG" id="mng:MNEG_6393"/>
<feature type="compositionally biased region" description="Basic and acidic residues" evidence="2">
    <location>
        <begin position="187"/>
        <end position="205"/>
    </location>
</feature>
<organism evidence="4 5">
    <name type="scientific">Monoraphidium neglectum</name>
    <dbReference type="NCBI Taxonomy" id="145388"/>
    <lineage>
        <taxon>Eukaryota</taxon>
        <taxon>Viridiplantae</taxon>
        <taxon>Chlorophyta</taxon>
        <taxon>core chlorophytes</taxon>
        <taxon>Chlorophyceae</taxon>
        <taxon>CS clade</taxon>
        <taxon>Sphaeropleales</taxon>
        <taxon>Selenastraceae</taxon>
        <taxon>Monoraphidium</taxon>
    </lineage>
</organism>
<dbReference type="AlphaFoldDB" id="A0A0D2MM01"/>
<dbReference type="InterPro" id="IPR036517">
    <property type="entry name" value="FF_domain_sf"/>
</dbReference>
<feature type="region of interest" description="Disordered" evidence="2">
    <location>
        <begin position="187"/>
        <end position="255"/>
    </location>
</feature>
<proteinExistence type="predicted"/>
<feature type="compositionally biased region" description="Gly residues" evidence="2">
    <location>
        <begin position="229"/>
        <end position="241"/>
    </location>
</feature>
<evidence type="ECO:0000256" key="2">
    <source>
        <dbReference type="SAM" id="MobiDB-lite"/>
    </source>
</evidence>
<feature type="compositionally biased region" description="Low complexity" evidence="2">
    <location>
        <begin position="219"/>
        <end position="228"/>
    </location>
</feature>
<dbReference type="GeneID" id="25739269"/>
<dbReference type="EMBL" id="KK101251">
    <property type="protein sequence ID" value="KIZ01572.1"/>
    <property type="molecule type" value="Genomic_DNA"/>
</dbReference>